<protein>
    <submittedName>
        <fullName evidence="2">Uncharacterized protein</fullName>
    </submittedName>
</protein>
<proteinExistence type="predicted"/>
<evidence type="ECO:0000313" key="3">
    <source>
        <dbReference type="Proteomes" id="UP000005801"/>
    </source>
</evidence>
<organism evidence="2 3">
    <name type="scientific">Plesiocystis pacifica SIR-1</name>
    <dbReference type="NCBI Taxonomy" id="391625"/>
    <lineage>
        <taxon>Bacteria</taxon>
        <taxon>Pseudomonadati</taxon>
        <taxon>Myxococcota</taxon>
        <taxon>Polyangia</taxon>
        <taxon>Nannocystales</taxon>
        <taxon>Nannocystaceae</taxon>
        <taxon>Plesiocystis</taxon>
    </lineage>
</organism>
<feature type="chain" id="PRO_5002697676" evidence="1">
    <location>
        <begin position="31"/>
        <end position="166"/>
    </location>
</feature>
<reference evidence="2 3" key="1">
    <citation type="submission" date="2007-06" db="EMBL/GenBank/DDBJ databases">
        <authorList>
            <person name="Shimkets L."/>
            <person name="Ferriera S."/>
            <person name="Johnson J."/>
            <person name="Kravitz S."/>
            <person name="Beeson K."/>
            <person name="Sutton G."/>
            <person name="Rogers Y.-H."/>
            <person name="Friedman R."/>
            <person name="Frazier M."/>
            <person name="Venter J.C."/>
        </authorList>
    </citation>
    <scope>NUCLEOTIDE SEQUENCE [LARGE SCALE GENOMIC DNA]</scope>
    <source>
        <strain evidence="2 3">SIR-1</strain>
    </source>
</reference>
<comment type="caution">
    <text evidence="2">The sequence shown here is derived from an EMBL/GenBank/DDBJ whole genome shotgun (WGS) entry which is preliminary data.</text>
</comment>
<dbReference type="RefSeq" id="WP_006973426.1">
    <property type="nucleotide sequence ID" value="NZ_ABCS01000046.1"/>
</dbReference>
<dbReference type="Proteomes" id="UP000005801">
    <property type="component" value="Unassembled WGS sequence"/>
</dbReference>
<evidence type="ECO:0000256" key="1">
    <source>
        <dbReference type="SAM" id="SignalP"/>
    </source>
</evidence>
<gene>
    <name evidence="2" type="ORF">PPSIR1_37969</name>
</gene>
<dbReference type="AlphaFoldDB" id="A6G9N3"/>
<evidence type="ECO:0000313" key="2">
    <source>
        <dbReference type="EMBL" id="EDM77427.1"/>
    </source>
</evidence>
<feature type="signal peptide" evidence="1">
    <location>
        <begin position="1"/>
        <end position="30"/>
    </location>
</feature>
<name>A6G9N3_9BACT</name>
<dbReference type="EMBL" id="ABCS01000046">
    <property type="protein sequence ID" value="EDM77427.1"/>
    <property type="molecule type" value="Genomic_DNA"/>
</dbReference>
<accession>A6G9N3</accession>
<sequence>MSHKTSLALTAAALTTAALGYLLTPGSASAQYRDLCDSTRVCEYTGPNAPVLDADVCLDGAGQVRLKGPSPCSTGEVAFHTRYGEVLDPVQQLVVAYIPLESACSIAGLCVPGEYSEGSTTAQGICCIGEVCWPGFDCGGTLVWCEDGVCNEDGTVTCFEGTAFPY</sequence>
<keyword evidence="1" id="KW-0732">Signal</keyword>
<keyword evidence="3" id="KW-1185">Reference proteome</keyword>